<gene>
    <name evidence="3" type="ORF">IT779_26695</name>
</gene>
<name>A0A931IH02_9NOCA</name>
<dbReference type="RefSeq" id="WP_196152171.1">
    <property type="nucleotide sequence ID" value="NZ_JADMLG010000012.1"/>
</dbReference>
<dbReference type="InterPro" id="IPR025406">
    <property type="entry name" value="DUF4132"/>
</dbReference>
<keyword evidence="4" id="KW-1185">Reference proteome</keyword>
<organism evidence="3 4">
    <name type="scientific">Nocardia bovistercoris</name>
    <dbReference type="NCBI Taxonomy" id="2785916"/>
    <lineage>
        <taxon>Bacteria</taxon>
        <taxon>Bacillati</taxon>
        <taxon>Actinomycetota</taxon>
        <taxon>Actinomycetes</taxon>
        <taxon>Mycobacteriales</taxon>
        <taxon>Nocardiaceae</taxon>
        <taxon>Nocardia</taxon>
    </lineage>
</organism>
<feature type="compositionally biased region" description="Polar residues" evidence="1">
    <location>
        <begin position="29"/>
        <end position="38"/>
    </location>
</feature>
<evidence type="ECO:0000313" key="3">
    <source>
        <dbReference type="EMBL" id="MBH0779867.1"/>
    </source>
</evidence>
<dbReference type="Proteomes" id="UP000655751">
    <property type="component" value="Unassembled WGS sequence"/>
</dbReference>
<sequence length="281" mass="30413">MHDPVTDRHAAPGSHVLASSPVWAVSAITSAPGPNSVPNEPGTPNDESARATTELEAAMASAHIWSAKEFRTEILADPVRHAVARRLVWVRLDRRGRPTGSFRPCPDGGAHDLRGLPASVDGPRIAVAHPLHLGADIPHWARNLAADGLTQPFDQLHRAIYRLAPDEAESTALARFADRMVATAALLRLEDSGWRRSAPADGGMHDYLFRPVGADLQVLIVLDDGIDATDPLLIPEQVLAAVELTARPARSWMHRCGDTRFAVLDPITASEILRDLETLLD</sequence>
<evidence type="ECO:0000313" key="4">
    <source>
        <dbReference type="Proteomes" id="UP000655751"/>
    </source>
</evidence>
<accession>A0A931IH02</accession>
<evidence type="ECO:0000256" key="1">
    <source>
        <dbReference type="SAM" id="MobiDB-lite"/>
    </source>
</evidence>
<evidence type="ECO:0000259" key="2">
    <source>
        <dbReference type="Pfam" id="PF13569"/>
    </source>
</evidence>
<feature type="domain" description="DUF4132" evidence="2">
    <location>
        <begin position="48"/>
        <end position="194"/>
    </location>
</feature>
<dbReference type="EMBL" id="JADMLG010000012">
    <property type="protein sequence ID" value="MBH0779867.1"/>
    <property type="molecule type" value="Genomic_DNA"/>
</dbReference>
<comment type="caution">
    <text evidence="3">The sequence shown here is derived from an EMBL/GenBank/DDBJ whole genome shotgun (WGS) entry which is preliminary data.</text>
</comment>
<protein>
    <submittedName>
        <fullName evidence="3">DUF4132 domain-containing protein</fullName>
    </submittedName>
</protein>
<feature type="region of interest" description="Disordered" evidence="1">
    <location>
        <begin position="29"/>
        <end position="49"/>
    </location>
</feature>
<dbReference type="Pfam" id="PF13569">
    <property type="entry name" value="DUF4132"/>
    <property type="match status" value="1"/>
</dbReference>
<reference evidence="3" key="1">
    <citation type="submission" date="2020-11" db="EMBL/GenBank/DDBJ databases">
        <title>Nocardia NEAU-351.nov., a novel actinomycete isolated from the cow dung.</title>
        <authorList>
            <person name="Zhang X."/>
        </authorList>
    </citation>
    <scope>NUCLEOTIDE SEQUENCE</scope>
    <source>
        <strain evidence="3">NEAU-351</strain>
    </source>
</reference>
<dbReference type="AlphaFoldDB" id="A0A931IH02"/>
<proteinExistence type="predicted"/>